<accession>A0A8H4PE30</accession>
<evidence type="ECO:0000313" key="3">
    <source>
        <dbReference type="EMBL" id="KAF4469125.1"/>
    </source>
</evidence>
<name>A0A8H4PE30_9HYPO</name>
<keyword evidence="2" id="KW-0732">Signal</keyword>
<dbReference type="AlphaFoldDB" id="A0A8H4PE30"/>
<evidence type="ECO:0000313" key="4">
    <source>
        <dbReference type="Proteomes" id="UP000554235"/>
    </source>
</evidence>
<comment type="caution">
    <text evidence="3">The sequence shown here is derived from an EMBL/GenBank/DDBJ whole genome shotgun (WGS) entry which is preliminary data.</text>
</comment>
<evidence type="ECO:0000256" key="1">
    <source>
        <dbReference type="SAM" id="MobiDB-lite"/>
    </source>
</evidence>
<sequence length="189" mass="20424">MKFSTILVSAFATLAAAAPGFPAFQPRAALNDSRDGRDGREGGEGRDGREGGRGGDGRDGRDGGRDGQLAFGQLDLNYLLKVNELDLGLFQTLGRRNNLNVIVFQELFTSQQFSLESLLQFQQLSTLLSIAGTGIFDNLDLSRLSLGSVNLGLIQDIGRVDLAQFIDQRLVPQITVIAQEITTVVIAKK</sequence>
<feature type="region of interest" description="Disordered" evidence="1">
    <location>
        <begin position="26"/>
        <end position="64"/>
    </location>
</feature>
<feature type="compositionally biased region" description="Basic and acidic residues" evidence="1">
    <location>
        <begin position="32"/>
        <end position="64"/>
    </location>
</feature>
<reference evidence="3 4" key="1">
    <citation type="submission" date="2020-01" db="EMBL/GenBank/DDBJ databases">
        <title>Identification and distribution of gene clusters putatively required for synthesis of sphingolipid metabolism inhibitors in phylogenetically diverse species of the filamentous fungus Fusarium.</title>
        <authorList>
            <person name="Kim H.-S."/>
            <person name="Busman M."/>
            <person name="Brown D.W."/>
            <person name="Divon H."/>
            <person name="Uhlig S."/>
            <person name="Proctor R.H."/>
        </authorList>
    </citation>
    <scope>NUCLEOTIDE SEQUENCE [LARGE SCALE GENOMIC DNA]</scope>
    <source>
        <strain evidence="3 4">NRRL 20459</strain>
    </source>
</reference>
<keyword evidence="4" id="KW-1185">Reference proteome</keyword>
<evidence type="ECO:0000256" key="2">
    <source>
        <dbReference type="SAM" id="SignalP"/>
    </source>
</evidence>
<gene>
    <name evidence="3" type="ORF">FALBO_3996</name>
</gene>
<feature type="chain" id="PRO_5034096353" evidence="2">
    <location>
        <begin position="18"/>
        <end position="189"/>
    </location>
</feature>
<dbReference type="EMBL" id="JAADYS010000516">
    <property type="protein sequence ID" value="KAF4469125.1"/>
    <property type="molecule type" value="Genomic_DNA"/>
</dbReference>
<dbReference type="Proteomes" id="UP000554235">
    <property type="component" value="Unassembled WGS sequence"/>
</dbReference>
<proteinExistence type="predicted"/>
<protein>
    <submittedName>
        <fullName evidence="3">Uncharacterized protein</fullName>
    </submittedName>
</protein>
<organism evidence="3 4">
    <name type="scientific">Fusarium albosuccineum</name>
    <dbReference type="NCBI Taxonomy" id="1237068"/>
    <lineage>
        <taxon>Eukaryota</taxon>
        <taxon>Fungi</taxon>
        <taxon>Dikarya</taxon>
        <taxon>Ascomycota</taxon>
        <taxon>Pezizomycotina</taxon>
        <taxon>Sordariomycetes</taxon>
        <taxon>Hypocreomycetidae</taxon>
        <taxon>Hypocreales</taxon>
        <taxon>Nectriaceae</taxon>
        <taxon>Fusarium</taxon>
        <taxon>Fusarium decemcellulare species complex</taxon>
    </lineage>
</organism>
<dbReference type="OrthoDB" id="4941431at2759"/>
<feature type="signal peptide" evidence="2">
    <location>
        <begin position="1"/>
        <end position="17"/>
    </location>
</feature>